<keyword evidence="2" id="KW-1185">Reference proteome</keyword>
<gene>
    <name evidence="1" type="ORF">SIID45300_00538</name>
</gene>
<sequence length="74" mass="8380">MMFNSLTSRIKSHLFPDSPATTVPVSDAPQRIRALVATFSCGNLNLQMGRYTTAQDVEQIKTSMRDYHFVDSKR</sequence>
<name>A0ABQ0C5S1_9PROT</name>
<protein>
    <submittedName>
        <fullName evidence="1">Uncharacterized protein</fullName>
    </submittedName>
</protein>
<reference evidence="1 2" key="2">
    <citation type="submission" date="2024-09" db="EMBL/GenBank/DDBJ databases">
        <title>Draft genome sequence of Candidatus Magnetaquicoccaceae bacterium FCR-1.</title>
        <authorList>
            <person name="Shimoshige H."/>
            <person name="Shimamura S."/>
            <person name="Taoka A."/>
            <person name="Kobayashi H."/>
            <person name="Maekawa T."/>
        </authorList>
    </citation>
    <scope>NUCLEOTIDE SEQUENCE [LARGE SCALE GENOMIC DNA]</scope>
    <source>
        <strain evidence="1 2">FCR-1</strain>
    </source>
</reference>
<dbReference type="EMBL" id="BAAFGK010000002">
    <property type="protein sequence ID" value="GAB0056233.1"/>
    <property type="molecule type" value="Genomic_DNA"/>
</dbReference>
<comment type="caution">
    <text evidence="1">The sequence shown here is derived from an EMBL/GenBank/DDBJ whole genome shotgun (WGS) entry which is preliminary data.</text>
</comment>
<reference evidence="1 2" key="1">
    <citation type="submission" date="2024-05" db="EMBL/GenBank/DDBJ databases">
        <authorList>
            <consortium name="Candidatus Magnetaquicoccaceae bacterium FCR-1 genome sequencing consortium"/>
            <person name="Shimoshige H."/>
            <person name="Shimamura S."/>
            <person name="Taoka A."/>
            <person name="Kobayashi H."/>
            <person name="Maekawa T."/>
        </authorList>
    </citation>
    <scope>NUCLEOTIDE SEQUENCE [LARGE SCALE GENOMIC DNA]</scope>
    <source>
        <strain evidence="1 2">FCR-1</strain>
    </source>
</reference>
<organism evidence="1 2">
    <name type="scientific">Candidatus Magnetaquiglobus chichijimensis</name>
    <dbReference type="NCBI Taxonomy" id="3141448"/>
    <lineage>
        <taxon>Bacteria</taxon>
        <taxon>Pseudomonadati</taxon>
        <taxon>Pseudomonadota</taxon>
        <taxon>Magnetococcia</taxon>
        <taxon>Magnetococcales</taxon>
        <taxon>Candidatus Magnetaquicoccaceae</taxon>
        <taxon>Candidatus Magnetaquiglobus</taxon>
    </lineage>
</organism>
<accession>A0ABQ0C5S1</accession>
<dbReference type="Proteomes" id="UP001628193">
    <property type="component" value="Unassembled WGS sequence"/>
</dbReference>
<proteinExistence type="predicted"/>
<evidence type="ECO:0000313" key="1">
    <source>
        <dbReference type="EMBL" id="GAB0056233.1"/>
    </source>
</evidence>
<evidence type="ECO:0000313" key="2">
    <source>
        <dbReference type="Proteomes" id="UP001628193"/>
    </source>
</evidence>